<dbReference type="InterPro" id="IPR024607">
    <property type="entry name" value="Sulfatase_CS"/>
</dbReference>
<dbReference type="InterPro" id="IPR000917">
    <property type="entry name" value="Sulfatase_N"/>
</dbReference>
<evidence type="ECO:0000256" key="4">
    <source>
        <dbReference type="ARBA" id="ARBA00022837"/>
    </source>
</evidence>
<organism evidence="6 7">
    <name type="scientific">Neiella marina</name>
    <dbReference type="NCBI Taxonomy" id="508461"/>
    <lineage>
        <taxon>Bacteria</taxon>
        <taxon>Pseudomonadati</taxon>
        <taxon>Pseudomonadota</taxon>
        <taxon>Gammaproteobacteria</taxon>
        <taxon>Alteromonadales</taxon>
        <taxon>Echinimonadaceae</taxon>
        <taxon>Neiella</taxon>
    </lineage>
</organism>
<dbReference type="Proteomes" id="UP000619743">
    <property type="component" value="Unassembled WGS sequence"/>
</dbReference>
<evidence type="ECO:0000313" key="7">
    <source>
        <dbReference type="Proteomes" id="UP000619743"/>
    </source>
</evidence>
<dbReference type="PANTHER" id="PTHR42693:SF53">
    <property type="entry name" value="ENDO-4-O-SULFATASE"/>
    <property type="match status" value="1"/>
</dbReference>
<feature type="domain" description="Sulfatase N-terminal" evidence="5">
    <location>
        <begin position="33"/>
        <end position="333"/>
    </location>
</feature>
<keyword evidence="3" id="KW-0378">Hydrolase</keyword>
<keyword evidence="2" id="KW-0479">Metal-binding</keyword>
<dbReference type="Gene3D" id="3.40.720.10">
    <property type="entry name" value="Alkaline Phosphatase, subunit A"/>
    <property type="match status" value="1"/>
</dbReference>
<protein>
    <submittedName>
        <fullName evidence="6">Arylsulfatase</fullName>
    </submittedName>
</protein>
<dbReference type="PANTHER" id="PTHR42693">
    <property type="entry name" value="ARYLSULFATASE FAMILY MEMBER"/>
    <property type="match status" value="1"/>
</dbReference>
<gene>
    <name evidence="6" type="primary">arsA</name>
    <name evidence="6" type="ORF">GCM10011369_13080</name>
</gene>
<dbReference type="PROSITE" id="PS00523">
    <property type="entry name" value="SULFATASE_1"/>
    <property type="match status" value="1"/>
</dbReference>
<accession>A0A8J2XNE9</accession>
<dbReference type="RefSeq" id="WP_087505129.1">
    <property type="nucleotide sequence ID" value="NZ_BMDX01000004.1"/>
</dbReference>
<evidence type="ECO:0000256" key="2">
    <source>
        <dbReference type="ARBA" id="ARBA00022723"/>
    </source>
</evidence>
<keyword evidence="4" id="KW-0106">Calcium</keyword>
<reference evidence="7" key="1">
    <citation type="journal article" date="2019" name="Int. J. Syst. Evol. Microbiol.">
        <title>The Global Catalogue of Microorganisms (GCM) 10K type strain sequencing project: providing services to taxonomists for standard genome sequencing and annotation.</title>
        <authorList>
            <consortium name="The Broad Institute Genomics Platform"/>
            <consortium name="The Broad Institute Genome Sequencing Center for Infectious Disease"/>
            <person name="Wu L."/>
            <person name="Ma J."/>
        </authorList>
    </citation>
    <scope>NUCLEOTIDE SEQUENCE [LARGE SCALE GENOMIC DNA]</scope>
    <source>
        <strain evidence="7">CGMCC 1.10130</strain>
    </source>
</reference>
<evidence type="ECO:0000259" key="5">
    <source>
        <dbReference type="Pfam" id="PF00884"/>
    </source>
</evidence>
<name>A0A8J2XNE9_9GAMM</name>
<dbReference type="SUPFAM" id="SSF53649">
    <property type="entry name" value="Alkaline phosphatase-like"/>
    <property type="match status" value="1"/>
</dbReference>
<dbReference type="GO" id="GO:0046872">
    <property type="term" value="F:metal ion binding"/>
    <property type="evidence" value="ECO:0007669"/>
    <property type="project" value="UniProtKB-KW"/>
</dbReference>
<keyword evidence="7" id="KW-1185">Reference proteome</keyword>
<dbReference type="OrthoDB" id="9795675at2"/>
<dbReference type="InterPro" id="IPR017850">
    <property type="entry name" value="Alkaline_phosphatase_core_sf"/>
</dbReference>
<sequence>MFKRTLLLCAFCFGCTDGKAPVSDATEAAIEKPNVVLFLTDDQGWGDVGFNGNEALSTPHINQIAEQGVSFERFYVNPVCSPTRAALLTGRQPLRTGVFSVTRGGEKMRSEELTLAEALQQHGYATGLFGKWHNGAQYPHDPTGQGFDEYLGFVDGHQTLYFDAKLLRNGEPVETSGYIADVTTDAAIDFIQRNHQQPFFAYVPFNTPHSPFELPDNYFRKYKDQGLSDLDASIYGMVENIDDNVGRVLAKLDELNLSDNTLVIFLSDNGPAFPGGNSRYNGNLKGHKGRVDEGGVRVPMFIHWPNHIEGGHQIQSIAQHMDIYPTVLSLLGAKPDPERPLDGDDISPLLLDSKADDSWPDRTIYTNHFRNTRRENEQAIAPFPGSIRTQQWLAVYDYDGQWYLFDIQADPQQSQDLANSNPSQLNRLKADYMTWYHELTASPVQTIAIEVGHAVRPAVTLSAHEAHIEGQAIDYAFEAGWAHDWSIVRPNQGQAQLKWPVKVVSTGSYTVIMEYATPNGAAELSGSLQLASANLSLSKSLAQYAATEVPGKRLYYTDEAPDLQWRSVELGKLQLTRQSGDLLLRPEISGSELHIKSIRLERVD</sequence>
<dbReference type="Gene3D" id="3.30.1120.10">
    <property type="match status" value="1"/>
</dbReference>
<comment type="caution">
    <text evidence="6">The sequence shown here is derived from an EMBL/GenBank/DDBJ whole genome shotgun (WGS) entry which is preliminary data.</text>
</comment>
<dbReference type="CDD" id="cd16146">
    <property type="entry name" value="ARS_like"/>
    <property type="match status" value="1"/>
</dbReference>
<dbReference type="InterPro" id="IPR050738">
    <property type="entry name" value="Sulfatase"/>
</dbReference>
<dbReference type="GO" id="GO:0004065">
    <property type="term" value="F:arylsulfatase activity"/>
    <property type="evidence" value="ECO:0007669"/>
    <property type="project" value="TreeGrafter"/>
</dbReference>
<evidence type="ECO:0000256" key="1">
    <source>
        <dbReference type="ARBA" id="ARBA00008779"/>
    </source>
</evidence>
<evidence type="ECO:0000256" key="3">
    <source>
        <dbReference type="ARBA" id="ARBA00022801"/>
    </source>
</evidence>
<comment type="similarity">
    <text evidence="1">Belongs to the sulfatase family.</text>
</comment>
<proteinExistence type="inferred from homology"/>
<dbReference type="EMBL" id="BMDX01000004">
    <property type="protein sequence ID" value="GGA72698.1"/>
    <property type="molecule type" value="Genomic_DNA"/>
</dbReference>
<evidence type="ECO:0000313" key="6">
    <source>
        <dbReference type="EMBL" id="GGA72698.1"/>
    </source>
</evidence>
<dbReference type="Pfam" id="PF00884">
    <property type="entry name" value="Sulfatase"/>
    <property type="match status" value="1"/>
</dbReference>
<dbReference type="AlphaFoldDB" id="A0A8J2XNE9"/>